<proteinExistence type="predicted"/>
<keyword evidence="2" id="KW-0732">Signal</keyword>
<gene>
    <name evidence="3" type="ORF">PDMSB3_2454</name>
</gene>
<feature type="signal peptide" evidence="2">
    <location>
        <begin position="1"/>
        <end position="22"/>
    </location>
</feature>
<feature type="chain" id="PRO_5024988091" description="DUF4148 domain-containing protein" evidence="2">
    <location>
        <begin position="23"/>
        <end position="99"/>
    </location>
</feature>
<dbReference type="InterPro" id="IPR025421">
    <property type="entry name" value="DUF4148"/>
</dbReference>
<evidence type="ECO:0000313" key="4">
    <source>
        <dbReference type="Proteomes" id="UP000325811"/>
    </source>
</evidence>
<name>A0A5Q4ZNS7_9BURK</name>
<organism evidence="3 4">
    <name type="scientific">Paraburkholderia dioscoreae</name>
    <dbReference type="NCBI Taxonomy" id="2604047"/>
    <lineage>
        <taxon>Bacteria</taxon>
        <taxon>Pseudomonadati</taxon>
        <taxon>Pseudomonadota</taxon>
        <taxon>Betaproteobacteria</taxon>
        <taxon>Burkholderiales</taxon>
        <taxon>Burkholderiaceae</taxon>
        <taxon>Paraburkholderia</taxon>
    </lineage>
</organism>
<evidence type="ECO:0000256" key="2">
    <source>
        <dbReference type="SAM" id="SignalP"/>
    </source>
</evidence>
<dbReference type="EMBL" id="LR699554">
    <property type="protein sequence ID" value="VVD33738.1"/>
    <property type="molecule type" value="Genomic_DNA"/>
</dbReference>
<feature type="compositionally biased region" description="Polar residues" evidence="1">
    <location>
        <begin position="64"/>
        <end position="99"/>
    </location>
</feature>
<sequence length="99" mass="10340">MRSALHSAVAGIVLLAPIFALAQQQGGELQRAQVRDELVSLEHAGYAPGYPASLPAAQDRLSFGSGTDMTQTRVPAVQGSRQAGRATSVSSPQSLYFGL</sequence>
<dbReference type="AlphaFoldDB" id="A0A5Q4ZNS7"/>
<accession>A0A5Q4ZNS7</accession>
<dbReference type="Pfam" id="PF13663">
    <property type="entry name" value="DUF4148"/>
    <property type="match status" value="1"/>
</dbReference>
<evidence type="ECO:0008006" key="5">
    <source>
        <dbReference type="Google" id="ProtNLM"/>
    </source>
</evidence>
<evidence type="ECO:0000313" key="3">
    <source>
        <dbReference type="EMBL" id="VVD33738.1"/>
    </source>
</evidence>
<protein>
    <recommendedName>
        <fullName evidence="5">DUF4148 domain-containing protein</fullName>
    </recommendedName>
</protein>
<reference evidence="3 4" key="1">
    <citation type="submission" date="2019-08" db="EMBL/GenBank/DDBJ databases">
        <authorList>
            <person name="Herpell B J."/>
        </authorList>
    </citation>
    <scope>NUCLEOTIDE SEQUENCE [LARGE SCALE GENOMIC DNA]</scope>
    <source>
        <strain evidence="4">Msb3</strain>
    </source>
</reference>
<dbReference type="Proteomes" id="UP000325811">
    <property type="component" value="Chromosome II"/>
</dbReference>
<feature type="region of interest" description="Disordered" evidence="1">
    <location>
        <begin position="61"/>
        <end position="99"/>
    </location>
</feature>
<evidence type="ECO:0000256" key="1">
    <source>
        <dbReference type="SAM" id="MobiDB-lite"/>
    </source>
</evidence>
<keyword evidence="4" id="KW-1185">Reference proteome</keyword>
<dbReference type="KEGG" id="pdio:PDMSB3_2454.1"/>